<dbReference type="InterPro" id="IPR011990">
    <property type="entry name" value="TPR-like_helical_dom_sf"/>
</dbReference>
<evidence type="ECO:0000313" key="3">
    <source>
        <dbReference type="EMBL" id="GAG41662.1"/>
    </source>
</evidence>
<organism evidence="3">
    <name type="scientific">marine sediment metagenome</name>
    <dbReference type="NCBI Taxonomy" id="412755"/>
    <lineage>
        <taxon>unclassified sequences</taxon>
        <taxon>metagenomes</taxon>
        <taxon>ecological metagenomes</taxon>
    </lineage>
</organism>
<evidence type="ECO:0000256" key="2">
    <source>
        <dbReference type="ARBA" id="ARBA00022803"/>
    </source>
</evidence>
<dbReference type="SUPFAM" id="SSF48452">
    <property type="entry name" value="TPR-like"/>
    <property type="match status" value="1"/>
</dbReference>
<keyword evidence="2" id="KW-0802">TPR repeat</keyword>
<comment type="caution">
    <text evidence="3">The sequence shown here is derived from an EMBL/GenBank/DDBJ whole genome shotgun (WGS) entry which is preliminary data.</text>
</comment>
<keyword evidence="1" id="KW-0677">Repeat</keyword>
<dbReference type="EMBL" id="BARS01042446">
    <property type="protein sequence ID" value="GAG41662.1"/>
    <property type="molecule type" value="Genomic_DNA"/>
</dbReference>
<dbReference type="SMART" id="SM00028">
    <property type="entry name" value="TPR"/>
    <property type="match status" value="1"/>
</dbReference>
<dbReference type="PROSITE" id="PS50005">
    <property type="entry name" value="TPR"/>
    <property type="match status" value="1"/>
</dbReference>
<dbReference type="AlphaFoldDB" id="X0Y2R3"/>
<evidence type="ECO:0000256" key="1">
    <source>
        <dbReference type="ARBA" id="ARBA00022737"/>
    </source>
</evidence>
<protein>
    <submittedName>
        <fullName evidence="3">Uncharacterized protein</fullName>
    </submittedName>
</protein>
<proteinExistence type="predicted"/>
<dbReference type="Gene3D" id="1.25.40.10">
    <property type="entry name" value="Tetratricopeptide repeat domain"/>
    <property type="match status" value="1"/>
</dbReference>
<dbReference type="InterPro" id="IPR019734">
    <property type="entry name" value="TPR_rpt"/>
</dbReference>
<sequence length="252" mass="28521">ARATYQLGMCHLKKGEKEKAAVYFQEAVDYYPNQSSVVKKAQKQLDKLPTNSIEPTMTQVMHNTIDADGLIHFKSPNVISNDNSEPITTDGFFNSDFVKLTKMYEEDGTEVPFEVKHEGDIYRYRVMFNEPIMQGESITYYHEGTIKGLARNVPGTTDIFRYFMNHYPAAGQPVLRIETYLLPENAIFLSTSTPELQKTQKDGRIELRVEKVIPTDGSLMTEFQYKLAASAGLLKFKPVNPVVSDSFPKTIG</sequence>
<feature type="non-terminal residue" evidence="3">
    <location>
        <position position="252"/>
    </location>
</feature>
<dbReference type="PROSITE" id="PS50293">
    <property type="entry name" value="TPR_REGION"/>
    <property type="match status" value="1"/>
</dbReference>
<feature type="non-terminal residue" evidence="3">
    <location>
        <position position="1"/>
    </location>
</feature>
<name>X0Y2R3_9ZZZZ</name>
<accession>X0Y2R3</accession>
<dbReference type="Pfam" id="PF07719">
    <property type="entry name" value="TPR_2"/>
    <property type="match status" value="1"/>
</dbReference>
<gene>
    <name evidence="3" type="ORF">S01H1_64402</name>
</gene>
<reference evidence="3" key="1">
    <citation type="journal article" date="2014" name="Front. Microbiol.">
        <title>High frequency of phylogenetically diverse reductive dehalogenase-homologous genes in deep subseafloor sedimentary metagenomes.</title>
        <authorList>
            <person name="Kawai M."/>
            <person name="Futagami T."/>
            <person name="Toyoda A."/>
            <person name="Takaki Y."/>
            <person name="Nishi S."/>
            <person name="Hori S."/>
            <person name="Arai W."/>
            <person name="Tsubouchi T."/>
            <person name="Morono Y."/>
            <person name="Uchiyama I."/>
            <person name="Ito T."/>
            <person name="Fujiyama A."/>
            <person name="Inagaki F."/>
            <person name="Takami H."/>
        </authorList>
    </citation>
    <scope>NUCLEOTIDE SEQUENCE</scope>
    <source>
        <strain evidence="3">Expedition CK06-06</strain>
    </source>
</reference>
<dbReference type="InterPro" id="IPR013105">
    <property type="entry name" value="TPR_2"/>
</dbReference>